<accession>A0A392V8L3</accession>
<organism evidence="2 3">
    <name type="scientific">Trifolium medium</name>
    <dbReference type="NCBI Taxonomy" id="97028"/>
    <lineage>
        <taxon>Eukaryota</taxon>
        <taxon>Viridiplantae</taxon>
        <taxon>Streptophyta</taxon>
        <taxon>Embryophyta</taxon>
        <taxon>Tracheophyta</taxon>
        <taxon>Spermatophyta</taxon>
        <taxon>Magnoliopsida</taxon>
        <taxon>eudicotyledons</taxon>
        <taxon>Gunneridae</taxon>
        <taxon>Pentapetalae</taxon>
        <taxon>rosids</taxon>
        <taxon>fabids</taxon>
        <taxon>Fabales</taxon>
        <taxon>Fabaceae</taxon>
        <taxon>Papilionoideae</taxon>
        <taxon>50 kb inversion clade</taxon>
        <taxon>NPAAA clade</taxon>
        <taxon>Hologalegina</taxon>
        <taxon>IRL clade</taxon>
        <taxon>Trifolieae</taxon>
        <taxon>Trifolium</taxon>
    </lineage>
</organism>
<protein>
    <submittedName>
        <fullName evidence="2">Uncharacterized protein</fullName>
    </submittedName>
</protein>
<dbReference type="Proteomes" id="UP000265520">
    <property type="component" value="Unassembled WGS sequence"/>
</dbReference>
<sequence length="46" mass="5185">MHVNAFLFLLAWRMSVTVGALLLPLASRMLARAFLLLLAWRMLVSA</sequence>
<feature type="transmembrane region" description="Helical" evidence="1">
    <location>
        <begin position="6"/>
        <end position="26"/>
    </location>
</feature>
<name>A0A392V8L3_9FABA</name>
<evidence type="ECO:0000256" key="1">
    <source>
        <dbReference type="SAM" id="Phobius"/>
    </source>
</evidence>
<dbReference type="AlphaFoldDB" id="A0A392V8L3"/>
<evidence type="ECO:0000313" key="3">
    <source>
        <dbReference type="Proteomes" id="UP000265520"/>
    </source>
</evidence>
<proteinExistence type="predicted"/>
<comment type="caution">
    <text evidence="2">The sequence shown here is derived from an EMBL/GenBank/DDBJ whole genome shotgun (WGS) entry which is preliminary data.</text>
</comment>
<keyword evidence="1" id="KW-0472">Membrane</keyword>
<keyword evidence="1" id="KW-1133">Transmembrane helix</keyword>
<feature type="non-terminal residue" evidence="2">
    <location>
        <position position="46"/>
    </location>
</feature>
<evidence type="ECO:0000313" key="2">
    <source>
        <dbReference type="EMBL" id="MCI84668.1"/>
    </source>
</evidence>
<keyword evidence="3" id="KW-1185">Reference proteome</keyword>
<keyword evidence="1" id="KW-0812">Transmembrane</keyword>
<dbReference type="EMBL" id="LXQA011096441">
    <property type="protein sequence ID" value="MCI84668.1"/>
    <property type="molecule type" value="Genomic_DNA"/>
</dbReference>
<reference evidence="2 3" key="1">
    <citation type="journal article" date="2018" name="Front. Plant Sci.">
        <title>Red Clover (Trifolium pratense) and Zigzag Clover (T. medium) - A Picture of Genomic Similarities and Differences.</title>
        <authorList>
            <person name="Dluhosova J."/>
            <person name="Istvanek J."/>
            <person name="Nedelnik J."/>
            <person name="Repkova J."/>
        </authorList>
    </citation>
    <scope>NUCLEOTIDE SEQUENCE [LARGE SCALE GENOMIC DNA]</scope>
    <source>
        <strain evidence="3">cv. 10/8</strain>
        <tissue evidence="2">Leaf</tissue>
    </source>
</reference>